<proteinExistence type="predicted"/>
<dbReference type="AlphaFoldDB" id="A0A3L6SUY3"/>
<dbReference type="PANTHER" id="PTHR34835">
    <property type="entry name" value="OS07G0283600 PROTEIN-RELATED"/>
    <property type="match status" value="1"/>
</dbReference>
<dbReference type="GO" id="GO:0008233">
    <property type="term" value="F:peptidase activity"/>
    <property type="evidence" value="ECO:0007669"/>
    <property type="project" value="UniProtKB-KW"/>
</dbReference>
<sequence>MEVAATADAVVEDEEAPASAEKGSDSEDSIDAVSDSGSDSESSFELSAKEFSAPCGKASMRRGCNREKLAGKKRRAGVHLDDSPAEAAEDQQELVEEGQDAGKKKQSARHPNVRCEPNTICDLVRILTAPQREEVKKLGFECLFDFNMDSLGSWDLIVYLMDHLDPKTLILDFGENKKLQITKHTVWCVLGLRRGRFDPPLSGYKCSLSSLRKKLGVSGKHIKVKYLIQEIQSGGADIFTMQCFMMIVFTKLLACTSSLHVNKSVWGMVENICNFGNMNWCKFTLNQLRYSASMWKKPGGRKSTVYGCPAFLVMYYLDNLNCKQKMSCVETPRAKFFGKGMVENLVKADKLWDADGLPTFGNLNLRTQRHTCYVERAESSRHVPTRMSTQGPAPAREASAEFHGEPMVPDVPQGDHALTGGSEDGYRPVPVHNVLGAAEAVQLASTFANEQMRASVASDARTSELEQQVKELTQKLCKTQEELEATRAALRGAQDATLDVQAILANTQEELEVTRATLRGAQATMLEAQSAVPAISSLALRLSATLVRLGDTRPAPSPSITSSSLEEAVKLLEDRVSLIEPMSRGHAMSLARSSVAFVAAALLCRDREKGGIEGLRDVVAGDTRRFVQSQGPKFHSLVAQAVDAVEQQHDNCARKCKVVVR</sequence>
<name>A0A3L6SUY3_PANMI</name>
<keyword evidence="3" id="KW-1185">Reference proteome</keyword>
<evidence type="ECO:0000256" key="1">
    <source>
        <dbReference type="SAM" id="MobiDB-lite"/>
    </source>
</evidence>
<keyword evidence="2" id="KW-0378">Hydrolase</keyword>
<dbReference type="Proteomes" id="UP000275267">
    <property type="component" value="Unassembled WGS sequence"/>
</dbReference>
<comment type="caution">
    <text evidence="2">The sequence shown here is derived from an EMBL/GenBank/DDBJ whole genome shotgun (WGS) entry which is preliminary data.</text>
</comment>
<accession>A0A3L6SUY3</accession>
<feature type="compositionally biased region" description="Low complexity" evidence="1">
    <location>
        <begin position="34"/>
        <end position="46"/>
    </location>
</feature>
<dbReference type="EMBL" id="PQIB02000003">
    <property type="protein sequence ID" value="RLN28183.1"/>
    <property type="molecule type" value="Genomic_DNA"/>
</dbReference>
<feature type="region of interest" description="Disordered" evidence="1">
    <location>
        <begin position="405"/>
        <end position="424"/>
    </location>
</feature>
<organism evidence="2 3">
    <name type="scientific">Panicum miliaceum</name>
    <name type="common">Proso millet</name>
    <name type="synonym">Broomcorn millet</name>
    <dbReference type="NCBI Taxonomy" id="4540"/>
    <lineage>
        <taxon>Eukaryota</taxon>
        <taxon>Viridiplantae</taxon>
        <taxon>Streptophyta</taxon>
        <taxon>Embryophyta</taxon>
        <taxon>Tracheophyta</taxon>
        <taxon>Spermatophyta</taxon>
        <taxon>Magnoliopsida</taxon>
        <taxon>Liliopsida</taxon>
        <taxon>Poales</taxon>
        <taxon>Poaceae</taxon>
        <taxon>PACMAD clade</taxon>
        <taxon>Panicoideae</taxon>
        <taxon>Panicodae</taxon>
        <taxon>Paniceae</taxon>
        <taxon>Panicinae</taxon>
        <taxon>Panicum</taxon>
        <taxon>Panicum sect. Panicum</taxon>
    </lineage>
</organism>
<feature type="compositionally biased region" description="Acidic residues" evidence="1">
    <location>
        <begin position="83"/>
        <end position="99"/>
    </location>
</feature>
<dbReference type="GO" id="GO:0006508">
    <property type="term" value="P:proteolysis"/>
    <property type="evidence" value="ECO:0007669"/>
    <property type="project" value="UniProtKB-KW"/>
</dbReference>
<protein>
    <submittedName>
        <fullName evidence="2">Ulp1 protease family, C-terminal catalytic domain containing protein, expressed</fullName>
    </submittedName>
</protein>
<reference evidence="3" key="1">
    <citation type="journal article" date="2019" name="Nat. Commun.">
        <title>The genome of broomcorn millet.</title>
        <authorList>
            <person name="Zou C."/>
            <person name="Miki D."/>
            <person name="Li D."/>
            <person name="Tang Q."/>
            <person name="Xiao L."/>
            <person name="Rajput S."/>
            <person name="Deng P."/>
            <person name="Jia W."/>
            <person name="Huang R."/>
            <person name="Zhang M."/>
            <person name="Sun Y."/>
            <person name="Hu J."/>
            <person name="Fu X."/>
            <person name="Schnable P.S."/>
            <person name="Li F."/>
            <person name="Zhang H."/>
            <person name="Feng B."/>
            <person name="Zhu X."/>
            <person name="Liu R."/>
            <person name="Schnable J.C."/>
            <person name="Zhu J.-K."/>
            <person name="Zhang H."/>
        </authorList>
    </citation>
    <scope>NUCLEOTIDE SEQUENCE [LARGE SCALE GENOMIC DNA]</scope>
</reference>
<keyword evidence="2" id="KW-0645">Protease</keyword>
<feature type="region of interest" description="Disordered" evidence="1">
    <location>
        <begin position="377"/>
        <end position="400"/>
    </location>
</feature>
<dbReference type="PANTHER" id="PTHR34835:SF67">
    <property type="entry name" value="AMINOTRANSFERASE-LIKE PLANT MOBILE DOMAIN-CONTAINING PROTEIN"/>
    <property type="match status" value="1"/>
</dbReference>
<feature type="region of interest" description="Disordered" evidence="1">
    <location>
        <begin position="1"/>
        <end position="111"/>
    </location>
</feature>
<gene>
    <name evidence="2" type="ORF">C2845_PM05G23290</name>
</gene>
<dbReference type="OrthoDB" id="693050at2759"/>
<evidence type="ECO:0000313" key="3">
    <source>
        <dbReference type="Proteomes" id="UP000275267"/>
    </source>
</evidence>
<evidence type="ECO:0000313" key="2">
    <source>
        <dbReference type="EMBL" id="RLN28183.1"/>
    </source>
</evidence>